<evidence type="ECO:0000313" key="2">
    <source>
        <dbReference type="EMBL" id="VCU10150.1"/>
    </source>
</evidence>
<evidence type="ECO:0000313" key="3">
    <source>
        <dbReference type="Proteomes" id="UP000289200"/>
    </source>
</evidence>
<reference evidence="3" key="1">
    <citation type="submission" date="2018-10" db="EMBL/GenBank/DDBJ databases">
        <authorList>
            <person name="Peiro R."/>
            <person name="Begona"/>
            <person name="Cbmso G."/>
            <person name="Lopez M."/>
            <person name="Gonzalez S."/>
            <person name="Sacristan E."/>
            <person name="Castillo E."/>
        </authorList>
    </citation>
    <scope>NUCLEOTIDE SEQUENCE [LARGE SCALE GENOMIC DNA]</scope>
</reference>
<feature type="transmembrane region" description="Helical" evidence="1">
    <location>
        <begin position="288"/>
        <end position="315"/>
    </location>
</feature>
<proteinExistence type="predicted"/>
<keyword evidence="1" id="KW-0812">Transmembrane</keyword>
<gene>
    <name evidence="2" type="ORF">RHODGE_RHODGE_03336</name>
</gene>
<keyword evidence="1" id="KW-1133">Transmembrane helix</keyword>
<accession>A0A3S4FE99</accession>
<sequence>MTWRLAASLDTLRRQIDAARPARRRDWDGTIGDAAHAARTSDHNPNSAGVVTAIDITHDPAGGVDTAALAEHLRGSRDPRIKYVISNGRIVSSTISPWTWRPYTGASRHDKHVHISVMPDASAYDDARPWDLPFGGARPAATAPPATAPPPGRQRDITATVFGGPGDEQASAYGGRVDPDRPGVALPFRFPGARPKVRVTRGVRSVVCDVVDVGPWYPSWRGAADPYWTAGARPRAEGDGRTNRAGIDLTPAAAAAIGLPGKGLVDWEFVTPLGSAPPNLPTTAGAGAVVIGSALAGLPLPVVAGAAAAALVLLVQRARHSSGDRSPMLKSILAAITGNKATTTAGTSAILLALAHILTSVATGDMQVGALLNDLGIIAAGVIGLLSGDGGKKAA</sequence>
<keyword evidence="1" id="KW-0472">Membrane</keyword>
<dbReference type="Proteomes" id="UP000289200">
    <property type="component" value="Unassembled WGS sequence"/>
</dbReference>
<keyword evidence="3" id="KW-1185">Reference proteome</keyword>
<protein>
    <submittedName>
        <fullName evidence="2">Uncharacterized protein</fullName>
    </submittedName>
</protein>
<comment type="caution">
    <text evidence="2">The sequence shown here is derived from an EMBL/GenBank/DDBJ whole genome shotgun (WGS) entry which is preliminary data.</text>
</comment>
<dbReference type="AlphaFoldDB" id="A0A3S4FE99"/>
<name>A0A3S4FE99_9BRAD</name>
<dbReference type="EMBL" id="UWOC01000161">
    <property type="protein sequence ID" value="VCU10150.1"/>
    <property type="molecule type" value="Genomic_DNA"/>
</dbReference>
<dbReference type="RefSeq" id="WP_207211528.1">
    <property type="nucleotide sequence ID" value="NZ_UWOC01000161.1"/>
</dbReference>
<organism evidence="2 3">
    <name type="scientific">Rhodoplanes serenus</name>
    <dbReference type="NCBI Taxonomy" id="200615"/>
    <lineage>
        <taxon>Bacteria</taxon>
        <taxon>Pseudomonadati</taxon>
        <taxon>Pseudomonadota</taxon>
        <taxon>Alphaproteobacteria</taxon>
        <taxon>Hyphomicrobiales</taxon>
        <taxon>Nitrobacteraceae</taxon>
        <taxon>Rhodoplanes</taxon>
    </lineage>
</organism>
<evidence type="ECO:0000256" key="1">
    <source>
        <dbReference type="SAM" id="Phobius"/>
    </source>
</evidence>